<reference evidence="8" key="1">
    <citation type="submission" date="2016-10" db="EMBL/GenBank/DDBJ databases">
        <authorList>
            <person name="Varghese N."/>
            <person name="Submissions S."/>
        </authorList>
    </citation>
    <scope>NUCLEOTIDE SEQUENCE [LARGE SCALE GENOMIC DNA]</scope>
    <source>
        <strain evidence="8">KCTC 32247</strain>
    </source>
</reference>
<evidence type="ECO:0000313" key="8">
    <source>
        <dbReference type="Proteomes" id="UP000243359"/>
    </source>
</evidence>
<proteinExistence type="inferred from homology"/>
<comment type="similarity">
    <text evidence="2">Belongs to the autoinducer-2 exporter (AI-2E) (TC 2.A.86) family.</text>
</comment>
<dbReference type="STRING" id="1392877.SAMN05216221_2289"/>
<evidence type="ECO:0000256" key="3">
    <source>
        <dbReference type="ARBA" id="ARBA00022692"/>
    </source>
</evidence>
<evidence type="ECO:0000256" key="1">
    <source>
        <dbReference type="ARBA" id="ARBA00004141"/>
    </source>
</evidence>
<keyword evidence="4 6" id="KW-1133">Transmembrane helix</keyword>
<feature type="transmembrane region" description="Helical" evidence="6">
    <location>
        <begin position="156"/>
        <end position="183"/>
    </location>
</feature>
<dbReference type="InterPro" id="IPR002549">
    <property type="entry name" value="AI-2E-like"/>
</dbReference>
<feature type="transmembrane region" description="Helical" evidence="6">
    <location>
        <begin position="269"/>
        <end position="295"/>
    </location>
</feature>
<evidence type="ECO:0000313" key="7">
    <source>
        <dbReference type="EMBL" id="SDS64817.1"/>
    </source>
</evidence>
<feature type="transmembrane region" description="Helical" evidence="6">
    <location>
        <begin position="40"/>
        <end position="60"/>
    </location>
</feature>
<dbReference type="EMBL" id="LT629751">
    <property type="protein sequence ID" value="SDS64817.1"/>
    <property type="molecule type" value="Genomic_DNA"/>
</dbReference>
<dbReference type="Proteomes" id="UP000243359">
    <property type="component" value="Chromosome I"/>
</dbReference>
<name>A0A1H1TX51_9PSED</name>
<keyword evidence="8" id="KW-1185">Reference proteome</keyword>
<dbReference type="Pfam" id="PF01594">
    <property type="entry name" value="AI-2E_transport"/>
    <property type="match status" value="1"/>
</dbReference>
<feature type="transmembrane region" description="Helical" evidence="6">
    <location>
        <begin position="72"/>
        <end position="93"/>
    </location>
</feature>
<sequence length="364" mass="38389">MSNDASQAWAGPLLTVLIRGGLVVVLTLFCFRVTRPFLDLLLWSLILSVTLYPLHCRLLAAMGNRDGRTATLLVALCIAVLLIPVYLLGASLAESVQSTVLALKNGAIHIPPPDASVASWPLVGERLYAVWQQAAVNLAGVVEQLIPKVREHALSILGALAGMGAAFLIFIGSLIIAGIIMAFGREGHRSARRIAGRIVSNQQGDRVVSLCTATIRAVALGVIGIAFIQMLLIGVAFVMMGIPGAGLLALAILLLGIMQVPVTILTVPVIAFVIVTQGANLETIVFAAWTLVAGLSDNVLKPLLLARGLEVPMPVVLIGALGGMVDSGVIGLFVGPVILAVAYRLFWEWVDNPGYREALAEPRA</sequence>
<dbReference type="AlphaFoldDB" id="A0A1H1TX51"/>
<accession>A0A1H1TX51</accession>
<comment type="subcellular location">
    <subcellularLocation>
        <location evidence="1">Membrane</location>
        <topology evidence="1">Multi-pass membrane protein</topology>
    </subcellularLocation>
</comment>
<organism evidence="7 8">
    <name type="scientific">Pseudomonas oryzae</name>
    <dbReference type="NCBI Taxonomy" id="1392877"/>
    <lineage>
        <taxon>Bacteria</taxon>
        <taxon>Pseudomonadati</taxon>
        <taxon>Pseudomonadota</taxon>
        <taxon>Gammaproteobacteria</taxon>
        <taxon>Pseudomonadales</taxon>
        <taxon>Pseudomonadaceae</taxon>
        <taxon>Pseudomonas</taxon>
    </lineage>
</organism>
<evidence type="ECO:0000256" key="2">
    <source>
        <dbReference type="ARBA" id="ARBA00009773"/>
    </source>
</evidence>
<keyword evidence="5 6" id="KW-0472">Membrane</keyword>
<evidence type="ECO:0000256" key="6">
    <source>
        <dbReference type="SAM" id="Phobius"/>
    </source>
</evidence>
<protein>
    <submittedName>
        <fullName evidence="7">Predicted PurR-regulated permease PerM</fullName>
    </submittedName>
</protein>
<dbReference type="GO" id="GO:0016020">
    <property type="term" value="C:membrane"/>
    <property type="evidence" value="ECO:0007669"/>
    <property type="project" value="UniProtKB-SubCell"/>
</dbReference>
<evidence type="ECO:0000256" key="4">
    <source>
        <dbReference type="ARBA" id="ARBA00022989"/>
    </source>
</evidence>
<gene>
    <name evidence="7" type="ORF">SAMN05216221_2289</name>
</gene>
<feature type="transmembrane region" description="Helical" evidence="6">
    <location>
        <begin position="12"/>
        <end position="34"/>
    </location>
</feature>
<dbReference type="RefSeq" id="WP_172830785.1">
    <property type="nucleotide sequence ID" value="NZ_LT629751.1"/>
</dbReference>
<keyword evidence="3 6" id="KW-0812">Transmembrane</keyword>
<feature type="transmembrane region" description="Helical" evidence="6">
    <location>
        <begin position="315"/>
        <end position="346"/>
    </location>
</feature>
<evidence type="ECO:0000256" key="5">
    <source>
        <dbReference type="ARBA" id="ARBA00023136"/>
    </source>
</evidence>